<dbReference type="Proteomes" id="UP000239425">
    <property type="component" value="Unassembled WGS sequence"/>
</dbReference>
<proteinExistence type="predicted"/>
<sequence length="79" mass="9596">MENLAKYYNKFYKKKNSEVKLLAGSPKQKCLTHKRYMVDNYEYFLNLDLVFGKKPKKFFLNQFLRSQSSEDTEFFIDTF</sequence>
<dbReference type="EMBL" id="PHHC01000120">
    <property type="protein sequence ID" value="PPE03274.1"/>
    <property type="molecule type" value="Genomic_DNA"/>
</dbReference>
<reference evidence="1 2" key="1">
    <citation type="submission" date="2017-11" db="EMBL/GenBank/DDBJ databases">
        <title>Comparative genomic analysis of Holospora spp., intranuclear symbionts of paramecia.</title>
        <authorList>
            <person name="Garushyants S.K."/>
            <person name="Beliavskaya A."/>
            <person name="Malko D.B."/>
            <person name="Logacheva M.D."/>
            <person name="Rautian M.S."/>
            <person name="Gelfand M.S."/>
        </authorList>
    </citation>
    <scope>NUCLEOTIDE SEQUENCE [LARGE SCALE GENOMIC DNA]</scope>
    <source>
        <strain evidence="2">02AZ16</strain>
    </source>
</reference>
<protein>
    <submittedName>
        <fullName evidence="1">Uncharacterized protein</fullName>
    </submittedName>
</protein>
<gene>
    <name evidence="1" type="ORF">HCUR_01281</name>
</gene>
<dbReference type="AlphaFoldDB" id="A0A2S5R7I5"/>
<evidence type="ECO:0000313" key="2">
    <source>
        <dbReference type="Proteomes" id="UP000239425"/>
    </source>
</evidence>
<accession>A0A2S5R7I5</accession>
<organism evidence="1 2">
    <name type="scientific">Holospora curviuscula</name>
    <dbReference type="NCBI Taxonomy" id="1082868"/>
    <lineage>
        <taxon>Bacteria</taxon>
        <taxon>Pseudomonadati</taxon>
        <taxon>Pseudomonadota</taxon>
        <taxon>Alphaproteobacteria</taxon>
        <taxon>Holosporales</taxon>
        <taxon>Holosporaceae</taxon>
        <taxon>Holospora</taxon>
    </lineage>
</organism>
<comment type="caution">
    <text evidence="1">The sequence shown here is derived from an EMBL/GenBank/DDBJ whole genome shotgun (WGS) entry which is preliminary data.</text>
</comment>
<evidence type="ECO:0000313" key="1">
    <source>
        <dbReference type="EMBL" id="PPE03274.1"/>
    </source>
</evidence>
<name>A0A2S5R7I5_9PROT</name>
<keyword evidence="2" id="KW-1185">Reference proteome</keyword>